<evidence type="ECO:0000313" key="4">
    <source>
        <dbReference type="EMBL" id="GBG32688.1"/>
    </source>
</evidence>
<feature type="region of interest" description="Disordered" evidence="2">
    <location>
        <begin position="559"/>
        <end position="591"/>
    </location>
</feature>
<dbReference type="Gene3D" id="1.10.220.60">
    <property type="entry name" value="GRIP domain"/>
    <property type="match status" value="1"/>
</dbReference>
<evidence type="ECO:0000313" key="5">
    <source>
        <dbReference type="Proteomes" id="UP000241890"/>
    </source>
</evidence>
<dbReference type="OrthoDB" id="1926336at2759"/>
<dbReference type="Pfam" id="PF01465">
    <property type="entry name" value="GRIP"/>
    <property type="match status" value="1"/>
</dbReference>
<gene>
    <name evidence="4" type="ORF">FCC1311_089132</name>
</gene>
<feature type="coiled-coil region" evidence="1">
    <location>
        <begin position="1264"/>
        <end position="1391"/>
    </location>
</feature>
<feature type="region of interest" description="Disordered" evidence="2">
    <location>
        <begin position="676"/>
        <end position="701"/>
    </location>
</feature>
<evidence type="ECO:0000259" key="3">
    <source>
        <dbReference type="PROSITE" id="PS50913"/>
    </source>
</evidence>
<feature type="compositionally biased region" description="Basic and acidic residues" evidence="2">
    <location>
        <begin position="386"/>
        <end position="395"/>
    </location>
</feature>
<feature type="coiled-coil region" evidence="1">
    <location>
        <begin position="931"/>
        <end position="969"/>
    </location>
</feature>
<feature type="coiled-coil region" evidence="1">
    <location>
        <begin position="1036"/>
        <end position="1070"/>
    </location>
</feature>
<feature type="region of interest" description="Disordered" evidence="2">
    <location>
        <begin position="40"/>
        <end position="90"/>
    </location>
</feature>
<feature type="region of interest" description="Disordered" evidence="2">
    <location>
        <begin position="386"/>
        <end position="407"/>
    </location>
</feature>
<feature type="coiled-coil region" evidence="1">
    <location>
        <begin position="1536"/>
        <end position="1577"/>
    </location>
</feature>
<dbReference type="Gene3D" id="1.20.120.330">
    <property type="entry name" value="Nucleotidyltransferases domain 2"/>
    <property type="match status" value="1"/>
</dbReference>
<feature type="region of interest" description="Disordered" evidence="2">
    <location>
        <begin position="323"/>
        <end position="348"/>
    </location>
</feature>
<protein>
    <submittedName>
        <fullName evidence="4">GRIP and coiled-coil domain-containing protein 2</fullName>
    </submittedName>
</protein>
<reference evidence="4 5" key="1">
    <citation type="submission" date="2017-12" db="EMBL/GenBank/DDBJ databases">
        <title>Sequencing, de novo assembly and annotation of complete genome of a new Thraustochytrid species, strain FCC1311.</title>
        <authorList>
            <person name="Sedici K."/>
            <person name="Godart F."/>
            <person name="Aiese Cigliano R."/>
            <person name="Sanseverino W."/>
            <person name="Barakat M."/>
            <person name="Ortet P."/>
            <person name="Marechal E."/>
            <person name="Cagnac O."/>
            <person name="Amato A."/>
        </authorList>
    </citation>
    <scope>NUCLEOTIDE SEQUENCE [LARGE SCALE GENOMIC DNA]</scope>
</reference>
<accession>A0A2R5GSF2</accession>
<evidence type="ECO:0000256" key="1">
    <source>
        <dbReference type="SAM" id="Coils"/>
    </source>
</evidence>
<dbReference type="Gene3D" id="1.10.287.1490">
    <property type="match status" value="1"/>
</dbReference>
<feature type="domain" description="GRIP" evidence="3">
    <location>
        <begin position="1594"/>
        <end position="1644"/>
    </location>
</feature>
<dbReference type="PROSITE" id="PS50913">
    <property type="entry name" value="GRIP"/>
    <property type="match status" value="1"/>
</dbReference>
<sequence>MAGDAELSREELARFAKKKARQLKAREEEVAALQARVAALEQAAAKHAASDGDGEGQAAASNGADGEEAAAAQQQQQQQQQQEQELQAAVAKKDEAMKKLREVVPKFKALQTRFAKVKGEHAEASQRNETLEKELAGYKQHVEELEFKVQSLQDMVQSGLVDVEGAEHRAREALAETQQQLVVREKAIGDLQTQLETLQADHDAHLANLEDERHTSAGLRAELEAMQERLKQAEQAPPSGTDVLENLQGELEDALQSSAATIEELRAELDNARNSSAPHEEDEELFAETIETLRKDLEEAQARNAMRAQNENALSETVDSLQKQLAAKEHESKAAAEETQGLRDQLSEHEASALRLQNELSATIEKLEADVSARADENKALESKLEEMRTQRDHDDQDDIGDQVASTEDDRAALELVAKKLEEAHSELEIVRQELRESQASHQDKVENLETELTRARTELEDNQGELKTAKAEIEAAKTVSEDASQGHTDNEQIKKLEATLAQARNALEENQGELGTVKAELETAKAELEAAKAAPEDASQGHVDNEQVDALKAELAEVRGASEEKQGELETAKSELEAAKAASRDDSQYHVDNEHVETLETALAQAKGALEENQGELETVKAELETAKAELETAKAEPDALKAASEDAIKDHVDNEQIDALKAELAEVRGALEEKQGELETAKSELEAAKAASRDDSQYHVDNEHVETLETALAQAKGALEENQGELEAVKAELETAKAELETAKAEPDALKAASEDAIKDHEARGALEENQEELEAVKLAVEAVKTELETTKVERDALKAAPAEGHIDNEQLETLETALAQARSDLDESRELLERVRAEHAQELSVHGQQGENSMNEQVVALQAELEETRIALEAARVESGDNVAAQQTNPGERQSEAANVERLLQALALAESREEVAMDASLQANAALAAAEHDAKAREEEMKTEREALERKALEWKKRAAELSKRFKLAKERLVTFTKERDEAKSRHVSAVLHLFERSFVARRRKASALSRWRSATMAVARSTLEAQASDARAEAGKEVGEEREQRSKLEAECKRLEEQIQGHEAFSEKLKGMLSAARAEVESRQEAEAMARAAPPGFDPSKDILCAVKIGESTWVCVQCRQNDTGVDGGESVKQVDEAGEDSAEAGESFRWARAETIAKWAGSKRYALPETVDEVVRREFEHKVHESREQAAWALAEKEHLANDLAKAKRNAQLAVKAAKEGAKKVDAKAKATEAKLRSQLESELARVTRLADKRQEGIETIQAEKANVEIALAAARRDLAEAEKARNTLEASIAERFEEMRTRLARANEEALENAQADHEGAISSLRAKAETLETELSAAREALANAETSLQSAVSERKRSESSLLASQQETEELRARLKKVQETMATKKTPVTTYWKAPEHPERIAPEKTGVESVWGENAASGYPGDTDRENGAVFARASGEASHRQHVKDLGGKVGFGEEGGSSDQLPRNEAQRTMDPVLAAAASAWGSSAGDLSDAAADSGMTMSTQSQSLFVEQLDALRSQQARERVSWQREKDELCDRVEDAEKERKLLLEQVEVLKEEIRESRRSQARTQTLSAENSAVDDAKRVEDNLTYLKHVVFKYMVASDASERKTLLPVVGTILQFGPQDVEKIRAQLETEDAGGAGVAAARGVVGMLFGGGGS</sequence>
<keyword evidence="5" id="KW-1185">Reference proteome</keyword>
<evidence type="ECO:0000256" key="2">
    <source>
        <dbReference type="SAM" id="MobiDB-lite"/>
    </source>
</evidence>
<proteinExistence type="predicted"/>
<organism evidence="4 5">
    <name type="scientific">Hondaea fermentalgiana</name>
    <dbReference type="NCBI Taxonomy" id="2315210"/>
    <lineage>
        <taxon>Eukaryota</taxon>
        <taxon>Sar</taxon>
        <taxon>Stramenopiles</taxon>
        <taxon>Bigyra</taxon>
        <taxon>Labyrinthulomycetes</taxon>
        <taxon>Thraustochytrida</taxon>
        <taxon>Thraustochytriidae</taxon>
        <taxon>Hondaea</taxon>
    </lineage>
</organism>
<dbReference type="Proteomes" id="UP000241890">
    <property type="component" value="Unassembled WGS sequence"/>
</dbReference>
<dbReference type="SMART" id="SM00755">
    <property type="entry name" value="Grip"/>
    <property type="match status" value="1"/>
</dbReference>
<dbReference type="InParanoid" id="A0A2R5GSF2"/>
<dbReference type="PANTHER" id="PTHR43941:SF1">
    <property type="entry name" value="STRUCTURAL MAINTENANCE OF CHROMOSOMES PROTEIN 2"/>
    <property type="match status" value="1"/>
</dbReference>
<name>A0A2R5GSF2_9STRA</name>
<dbReference type="EMBL" id="BEYU01000127">
    <property type="protein sequence ID" value="GBG32688.1"/>
    <property type="molecule type" value="Genomic_DNA"/>
</dbReference>
<comment type="caution">
    <text evidence="4">The sequence shown here is derived from an EMBL/GenBank/DDBJ whole genome shotgun (WGS) entry which is preliminary data.</text>
</comment>
<dbReference type="InterPro" id="IPR000237">
    <property type="entry name" value="GRIP_dom"/>
</dbReference>
<dbReference type="PANTHER" id="PTHR43941">
    <property type="entry name" value="STRUCTURAL MAINTENANCE OF CHROMOSOMES PROTEIN 2"/>
    <property type="match status" value="1"/>
</dbReference>
<keyword evidence="1" id="KW-0175">Coiled coil</keyword>
<feature type="compositionally biased region" description="Basic and acidic residues" evidence="2">
    <location>
        <begin position="326"/>
        <end position="336"/>
    </location>
</feature>
<feature type="compositionally biased region" description="Low complexity" evidence="2">
    <location>
        <begin position="69"/>
        <end position="89"/>
    </location>
</feature>
<dbReference type="Gene3D" id="1.20.1480.30">
    <property type="entry name" value="Designed four-helix bundle protein"/>
    <property type="match status" value="1"/>
</dbReference>